<proteinExistence type="predicted"/>
<feature type="region of interest" description="Disordered" evidence="1">
    <location>
        <begin position="79"/>
        <end position="109"/>
    </location>
</feature>
<evidence type="ECO:0000313" key="2">
    <source>
        <dbReference type="EMBL" id="OPC80651.1"/>
    </source>
</evidence>
<comment type="caution">
    <text evidence="2">The sequence shown here is derived from an EMBL/GenBank/DDBJ whole genome shotgun (WGS) entry which is preliminary data.</text>
</comment>
<feature type="compositionally biased region" description="Basic and acidic residues" evidence="1">
    <location>
        <begin position="83"/>
        <end position="99"/>
    </location>
</feature>
<name>A0A1T3NVE3_9ACTN</name>
<reference evidence="2 3" key="1">
    <citation type="submission" date="2017-03" db="EMBL/GenBank/DDBJ databases">
        <title>Draft genome sequence of Streptomyces scabrisporus NF3, endophyte isolated from Amphipterygium adstringens.</title>
        <authorList>
            <person name="Vazquez M."/>
            <person name="Ceapa C.D."/>
            <person name="Rodriguez Luna D."/>
            <person name="Sanchez Esquivel S."/>
        </authorList>
    </citation>
    <scope>NUCLEOTIDE SEQUENCE [LARGE SCALE GENOMIC DNA]</scope>
    <source>
        <strain evidence="2 3">NF3</strain>
    </source>
</reference>
<dbReference type="Proteomes" id="UP000190037">
    <property type="component" value="Unassembled WGS sequence"/>
</dbReference>
<keyword evidence="3" id="KW-1185">Reference proteome</keyword>
<organism evidence="2 3">
    <name type="scientific">Embleya scabrispora</name>
    <dbReference type="NCBI Taxonomy" id="159449"/>
    <lineage>
        <taxon>Bacteria</taxon>
        <taxon>Bacillati</taxon>
        <taxon>Actinomycetota</taxon>
        <taxon>Actinomycetes</taxon>
        <taxon>Kitasatosporales</taxon>
        <taxon>Streptomycetaceae</taxon>
        <taxon>Embleya</taxon>
    </lineage>
</organism>
<feature type="region of interest" description="Disordered" evidence="1">
    <location>
        <begin position="1"/>
        <end position="30"/>
    </location>
</feature>
<sequence>MIESGMPHKQVSWVAGPRVPTCPTPADTADLTQTLSADPEPSGTAFLSAFRRVGGSLRDDGRLEPDTIAAVFRAVWDTAEPAVGDRESGSDTEPGHADEPVSAPGRARGHLTHAAVMLRIRDPHAVMRRQDLLDLVTHVPR</sequence>
<protein>
    <submittedName>
        <fullName evidence="2">Uncharacterized protein</fullName>
    </submittedName>
</protein>
<dbReference type="EMBL" id="MWQN01000001">
    <property type="protein sequence ID" value="OPC80651.1"/>
    <property type="molecule type" value="Genomic_DNA"/>
</dbReference>
<evidence type="ECO:0000256" key="1">
    <source>
        <dbReference type="SAM" id="MobiDB-lite"/>
    </source>
</evidence>
<accession>A0A1T3NVE3</accession>
<dbReference type="AlphaFoldDB" id="A0A1T3NVE3"/>
<evidence type="ECO:0000313" key="3">
    <source>
        <dbReference type="Proteomes" id="UP000190037"/>
    </source>
</evidence>
<gene>
    <name evidence="2" type="ORF">B4N89_06480</name>
</gene>